<proteinExistence type="predicted"/>
<dbReference type="EMBL" id="BARU01021377">
    <property type="protein sequence ID" value="GAH59866.1"/>
    <property type="molecule type" value="Genomic_DNA"/>
</dbReference>
<name>X1GPP9_9ZZZZ</name>
<feature type="non-terminal residue" evidence="1">
    <location>
        <position position="1"/>
    </location>
</feature>
<gene>
    <name evidence="1" type="ORF">S03H2_34996</name>
</gene>
<protein>
    <submittedName>
        <fullName evidence="1">Uncharacterized protein</fullName>
    </submittedName>
</protein>
<dbReference type="AlphaFoldDB" id="X1GPP9"/>
<evidence type="ECO:0000313" key="1">
    <source>
        <dbReference type="EMBL" id="GAH59866.1"/>
    </source>
</evidence>
<sequence>QQQYPEAFEKEYDPASGLRFNAWVEGGTD</sequence>
<reference evidence="1" key="1">
    <citation type="journal article" date="2014" name="Front. Microbiol.">
        <title>High frequency of phylogenetically diverse reductive dehalogenase-homologous genes in deep subseafloor sedimentary metagenomes.</title>
        <authorList>
            <person name="Kawai M."/>
            <person name="Futagami T."/>
            <person name="Toyoda A."/>
            <person name="Takaki Y."/>
            <person name="Nishi S."/>
            <person name="Hori S."/>
            <person name="Arai W."/>
            <person name="Tsubouchi T."/>
            <person name="Morono Y."/>
            <person name="Uchiyama I."/>
            <person name="Ito T."/>
            <person name="Fujiyama A."/>
            <person name="Inagaki F."/>
            <person name="Takami H."/>
        </authorList>
    </citation>
    <scope>NUCLEOTIDE SEQUENCE</scope>
    <source>
        <strain evidence="1">Expedition CK06-06</strain>
    </source>
</reference>
<accession>X1GPP9</accession>
<organism evidence="1">
    <name type="scientific">marine sediment metagenome</name>
    <dbReference type="NCBI Taxonomy" id="412755"/>
    <lineage>
        <taxon>unclassified sequences</taxon>
        <taxon>metagenomes</taxon>
        <taxon>ecological metagenomes</taxon>
    </lineage>
</organism>
<comment type="caution">
    <text evidence="1">The sequence shown here is derived from an EMBL/GenBank/DDBJ whole genome shotgun (WGS) entry which is preliminary data.</text>
</comment>